<feature type="compositionally biased region" description="Basic and acidic residues" evidence="1">
    <location>
        <begin position="1069"/>
        <end position="1101"/>
    </location>
</feature>
<feature type="transmembrane region" description="Helical" evidence="2">
    <location>
        <begin position="461"/>
        <end position="484"/>
    </location>
</feature>
<dbReference type="InterPro" id="IPR011043">
    <property type="entry name" value="Gal_Oxase/kelch_b-propeller"/>
</dbReference>
<dbReference type="Proteomes" id="UP000800093">
    <property type="component" value="Unassembled WGS sequence"/>
</dbReference>
<dbReference type="Gene3D" id="2.120.10.80">
    <property type="entry name" value="Kelch-type beta propeller"/>
    <property type="match status" value="1"/>
</dbReference>
<sequence>MGPSVALSKVSMGLPALLHVLLIWSCLLHRFAAAQMPYNPSRILQNGTLLYIFRPSPSSSFQFELGSVNISSEMSAPEPPYITLYPALPFLESDSPRSFAPVLDHDGNITVYTGDCTTGASGSELWRFAPDPSEKSGNGSWQQANVSYDKNDQHAQAIGSNYLNGGVAFSSIVNGGSINTSAYFFGGMCPTEDSSSDWQSAANYSNFMVSWDPIQDGTKPIVYQLSESTSRGPPIAEAGFTFTGLQPSFSNRSDGTQTQQQNFVLVGGHTSAAFINMSQVALFALPQQSWTFVPVLQPNTHRTDLAIRTDIEDIEPRSGHTAVLTPDGQRIIVSGGWIGDIDTPAVPQLAVLNVGEGYGGQGSWEWTVPSTSGDGPSEGTGIYGHGAAMLPGGVMMITGGFSISASDMRSRRASQISNTQTFFFNVSSNNWISNYSPPPRYNLTPATKEESGPFSKTAQKAGLGVGLGLGMAAVLSLLAFYIWYTRRMKKQRNAREKQLHDLAMEAHRYNLVGLSSSIDGRGGQVDAVGYFEDRNTSSYFYPTAEHNSGQGWRRANAHDAERTGLLVEIPSPTRGLRRSLGGRQNHHLVRYEERRASHIHPIDEVEEEQEQENTTDQTLLAHDSEMAETPLNGRVSIFNNAPKLDPFTDSHFLSRPQRNGAIRSAPVSPAGDGGRGTSYDLDDWQLVSDLPQHPSPNSSGRVSPTKSDRTGSNLSERSNRSNLSSTSATGSMRRSISLRSSTILNNASHANPFKTPEASPTIASRNSGTGWQSPADPRTRSFTSIRSNGRPGTANADADSFMTARSSFMQLQAEGEALLGGNPERTRPNTSSTSNATISNTCQDMEPSTSRTGTTTVATSLIDGSTRSRERRKSWLGTVRRALSRSITTNERTRSLTTATPRPEASYKDDPLEVPTMLESKRRSFPASSPPRRAASDASFWQSKRGQRDWLDDELDADDPKARWRRKGGDDWGAPEDLEFAEKERRRQEWRERSTLVDLTQDEPTSRAPVILGDEASKYRPTTPAEDDEDWDVEAAVERRVVQVCFTVPKSRLRVVNADVDRASVVSLPRDDSPKSKVDKGDLSSPSRVRDLVGKFEERNSPRTPPRTSPRPSPSPSIRSVKLRGRGSEASL</sequence>
<keyword evidence="3" id="KW-0732">Signal</keyword>
<feature type="compositionally biased region" description="Polar residues" evidence="1">
    <location>
        <begin position="695"/>
        <end position="705"/>
    </location>
</feature>
<evidence type="ECO:0000313" key="5">
    <source>
        <dbReference type="Proteomes" id="UP000800093"/>
    </source>
</evidence>
<dbReference type="SUPFAM" id="SSF50965">
    <property type="entry name" value="Galactose oxidase, central domain"/>
    <property type="match status" value="1"/>
</dbReference>
<dbReference type="AlphaFoldDB" id="A0A9P4K3K0"/>
<evidence type="ECO:0008006" key="6">
    <source>
        <dbReference type="Google" id="ProtNLM"/>
    </source>
</evidence>
<feature type="compositionally biased region" description="Acidic residues" evidence="1">
    <location>
        <begin position="604"/>
        <end position="613"/>
    </location>
</feature>
<keyword evidence="2" id="KW-1133">Transmembrane helix</keyword>
<evidence type="ECO:0000313" key="4">
    <source>
        <dbReference type="EMBL" id="KAF2261466.1"/>
    </source>
</evidence>
<feature type="compositionally biased region" description="Polar residues" evidence="1">
    <location>
        <begin position="761"/>
        <end position="772"/>
    </location>
</feature>
<accession>A0A9P4K3K0</accession>
<feature type="chain" id="PRO_5040464962" description="Galactose oxidase/kelch, beta-propeller" evidence="3">
    <location>
        <begin position="35"/>
        <end position="1132"/>
    </location>
</feature>
<feature type="compositionally biased region" description="Pro residues" evidence="1">
    <location>
        <begin position="1103"/>
        <end position="1115"/>
    </location>
</feature>
<keyword evidence="2" id="KW-0472">Membrane</keyword>
<dbReference type="EMBL" id="ML986657">
    <property type="protein sequence ID" value="KAF2261466.1"/>
    <property type="molecule type" value="Genomic_DNA"/>
</dbReference>
<feature type="region of interest" description="Disordered" evidence="1">
    <location>
        <begin position="960"/>
        <end position="1030"/>
    </location>
</feature>
<keyword evidence="5" id="KW-1185">Reference proteome</keyword>
<protein>
    <recommendedName>
        <fullName evidence="6">Galactose oxidase/kelch, beta-propeller</fullName>
    </recommendedName>
</protein>
<reference evidence="5" key="1">
    <citation type="journal article" date="2020" name="Stud. Mycol.">
        <title>101 Dothideomycetes genomes: A test case for predicting lifestyles and emergence of pathogens.</title>
        <authorList>
            <person name="Haridas S."/>
            <person name="Albert R."/>
            <person name="Binder M."/>
            <person name="Bloem J."/>
            <person name="LaButti K."/>
            <person name="Salamov A."/>
            <person name="Andreopoulos B."/>
            <person name="Baker S."/>
            <person name="Barry K."/>
            <person name="Bills G."/>
            <person name="Bluhm B."/>
            <person name="Cannon C."/>
            <person name="Castanera R."/>
            <person name="Culley D."/>
            <person name="Daum C."/>
            <person name="Ezra D."/>
            <person name="Gonzalez J."/>
            <person name="Henrissat B."/>
            <person name="Kuo A."/>
            <person name="Liang C."/>
            <person name="Lipzen A."/>
            <person name="Lutzoni F."/>
            <person name="Magnuson J."/>
            <person name="Mondo S."/>
            <person name="Nolan M."/>
            <person name="Ohm R."/>
            <person name="Pangilinan J."/>
            <person name="Park H.-J."/>
            <person name="Ramirez L."/>
            <person name="Alfaro M."/>
            <person name="Sun H."/>
            <person name="Tritt A."/>
            <person name="Yoshinaga Y."/>
            <person name="Zwiers L.-H."/>
            <person name="Turgeon B."/>
            <person name="Goodwin S."/>
            <person name="Spatafora J."/>
            <person name="Crous P."/>
            <person name="Grigoriev I."/>
        </authorList>
    </citation>
    <scope>NUCLEOTIDE SEQUENCE [LARGE SCALE GENOMIC DNA]</scope>
    <source>
        <strain evidence="5">CBS 304.66</strain>
    </source>
</reference>
<feature type="compositionally biased region" description="Low complexity" evidence="1">
    <location>
        <begin position="925"/>
        <end position="939"/>
    </location>
</feature>
<feature type="compositionally biased region" description="Basic and acidic residues" evidence="1">
    <location>
        <begin position="960"/>
        <end position="970"/>
    </location>
</feature>
<feature type="signal peptide" evidence="3">
    <location>
        <begin position="1"/>
        <end position="34"/>
    </location>
</feature>
<dbReference type="OrthoDB" id="205993at2759"/>
<gene>
    <name evidence="4" type="ORF">CC78DRAFT_355829</name>
</gene>
<feature type="compositionally biased region" description="Basic and acidic residues" evidence="1">
    <location>
        <begin position="980"/>
        <end position="995"/>
    </location>
</feature>
<feature type="region of interest" description="Disordered" evidence="1">
    <location>
        <begin position="886"/>
        <end position="945"/>
    </location>
</feature>
<evidence type="ECO:0000256" key="1">
    <source>
        <dbReference type="SAM" id="MobiDB-lite"/>
    </source>
</evidence>
<dbReference type="InterPro" id="IPR015915">
    <property type="entry name" value="Kelch-typ_b-propeller"/>
</dbReference>
<feature type="region of interest" description="Disordered" evidence="1">
    <location>
        <begin position="819"/>
        <end position="854"/>
    </location>
</feature>
<feature type="region of interest" description="Disordered" evidence="1">
    <location>
        <begin position="648"/>
        <end position="735"/>
    </location>
</feature>
<evidence type="ECO:0000256" key="2">
    <source>
        <dbReference type="SAM" id="Phobius"/>
    </source>
</evidence>
<feature type="region of interest" description="Disordered" evidence="1">
    <location>
        <begin position="591"/>
        <end position="616"/>
    </location>
</feature>
<comment type="caution">
    <text evidence="4">The sequence shown here is derived from an EMBL/GenBank/DDBJ whole genome shotgun (WGS) entry which is preliminary data.</text>
</comment>
<feature type="compositionally biased region" description="Low complexity" evidence="1">
    <location>
        <begin position="829"/>
        <end position="841"/>
    </location>
</feature>
<feature type="compositionally biased region" description="Low complexity" evidence="1">
    <location>
        <begin position="712"/>
        <end position="735"/>
    </location>
</feature>
<feature type="compositionally biased region" description="Polar residues" evidence="1">
    <location>
        <begin position="886"/>
        <end position="900"/>
    </location>
</feature>
<organism evidence="4 5">
    <name type="scientific">Lojkania enalia</name>
    <dbReference type="NCBI Taxonomy" id="147567"/>
    <lineage>
        <taxon>Eukaryota</taxon>
        <taxon>Fungi</taxon>
        <taxon>Dikarya</taxon>
        <taxon>Ascomycota</taxon>
        <taxon>Pezizomycotina</taxon>
        <taxon>Dothideomycetes</taxon>
        <taxon>Pleosporomycetidae</taxon>
        <taxon>Pleosporales</taxon>
        <taxon>Pleosporales incertae sedis</taxon>
        <taxon>Lojkania</taxon>
    </lineage>
</organism>
<feature type="region of interest" description="Disordered" evidence="1">
    <location>
        <begin position="1067"/>
        <end position="1132"/>
    </location>
</feature>
<proteinExistence type="predicted"/>
<name>A0A9P4K3K0_9PLEO</name>
<evidence type="ECO:0000256" key="3">
    <source>
        <dbReference type="SAM" id="SignalP"/>
    </source>
</evidence>
<feature type="region of interest" description="Disordered" evidence="1">
    <location>
        <begin position="747"/>
        <end position="798"/>
    </location>
</feature>
<keyword evidence="2" id="KW-0812">Transmembrane</keyword>
<feature type="compositionally biased region" description="Basic and acidic residues" evidence="1">
    <location>
        <begin position="591"/>
        <end position="603"/>
    </location>
</feature>